<accession>A0A5N5F0Y7</accession>
<keyword evidence="3" id="KW-0809">Transit peptide</keyword>
<organism evidence="4 5">
    <name type="scientific">Pyrus ussuriensis x Pyrus communis</name>
    <dbReference type="NCBI Taxonomy" id="2448454"/>
    <lineage>
        <taxon>Eukaryota</taxon>
        <taxon>Viridiplantae</taxon>
        <taxon>Streptophyta</taxon>
        <taxon>Embryophyta</taxon>
        <taxon>Tracheophyta</taxon>
        <taxon>Spermatophyta</taxon>
        <taxon>Magnoliopsida</taxon>
        <taxon>eudicotyledons</taxon>
        <taxon>Gunneridae</taxon>
        <taxon>Pentapetalae</taxon>
        <taxon>rosids</taxon>
        <taxon>fabids</taxon>
        <taxon>Rosales</taxon>
        <taxon>Rosaceae</taxon>
        <taxon>Amygdaloideae</taxon>
        <taxon>Maleae</taxon>
        <taxon>Pyrus</taxon>
    </lineage>
</organism>
<dbReference type="InterPro" id="IPR038538">
    <property type="entry name" value="MTERF_sf"/>
</dbReference>
<dbReference type="OrthoDB" id="637682at2759"/>
<evidence type="ECO:0000313" key="4">
    <source>
        <dbReference type="EMBL" id="KAB2594860.1"/>
    </source>
</evidence>
<evidence type="ECO:0000313" key="5">
    <source>
        <dbReference type="Proteomes" id="UP000327157"/>
    </source>
</evidence>
<evidence type="ECO:0000256" key="2">
    <source>
        <dbReference type="ARBA" id="ARBA00022472"/>
    </source>
</evidence>
<name>A0A5N5F0Y7_9ROSA</name>
<evidence type="ECO:0000256" key="3">
    <source>
        <dbReference type="ARBA" id="ARBA00022946"/>
    </source>
</evidence>
<proteinExistence type="inferred from homology"/>
<keyword evidence="2" id="KW-0804">Transcription</keyword>
<dbReference type="SMART" id="SM00733">
    <property type="entry name" value="Mterf"/>
    <property type="match status" value="5"/>
</dbReference>
<evidence type="ECO:0000256" key="1">
    <source>
        <dbReference type="ARBA" id="ARBA00007692"/>
    </source>
</evidence>
<dbReference type="PANTHER" id="PTHR13068:SF133">
    <property type="entry name" value="MITOCHONDRIAL TRANSCRIPTION TERMINATION FACTOR FAMILY PROTEIN"/>
    <property type="match status" value="1"/>
</dbReference>
<keyword evidence="2" id="KW-0806">Transcription termination</keyword>
<dbReference type="AlphaFoldDB" id="A0A5N5F0Y7"/>
<dbReference type="Pfam" id="PF02536">
    <property type="entry name" value="mTERF"/>
    <property type="match status" value="2"/>
</dbReference>
<dbReference type="Proteomes" id="UP000327157">
    <property type="component" value="Chromosome 7"/>
</dbReference>
<dbReference type="Gene3D" id="1.25.70.10">
    <property type="entry name" value="Transcription termination factor 3, mitochondrial"/>
    <property type="match status" value="1"/>
</dbReference>
<dbReference type="InterPro" id="IPR003690">
    <property type="entry name" value="MTERF"/>
</dbReference>
<reference evidence="4 5" key="3">
    <citation type="submission" date="2019-11" db="EMBL/GenBank/DDBJ databases">
        <title>A de novo genome assembly of a pear dwarfing rootstock.</title>
        <authorList>
            <person name="Wang F."/>
            <person name="Wang J."/>
            <person name="Li S."/>
            <person name="Zhang Y."/>
            <person name="Fang M."/>
            <person name="Ma L."/>
            <person name="Zhao Y."/>
            <person name="Jiang S."/>
        </authorList>
    </citation>
    <scope>NUCLEOTIDE SEQUENCE [LARGE SCALE GENOMIC DNA]</scope>
    <source>
        <strain evidence="4">S2</strain>
        <tissue evidence="4">Leaf</tissue>
    </source>
</reference>
<dbReference type="EMBL" id="SMOL01000781">
    <property type="protein sequence ID" value="KAB2594860.1"/>
    <property type="molecule type" value="Genomic_DNA"/>
</dbReference>
<dbReference type="GO" id="GO:0003676">
    <property type="term" value="F:nucleic acid binding"/>
    <property type="evidence" value="ECO:0007669"/>
    <property type="project" value="InterPro"/>
</dbReference>
<dbReference type="GO" id="GO:0006353">
    <property type="term" value="P:DNA-templated transcription termination"/>
    <property type="evidence" value="ECO:0007669"/>
    <property type="project" value="UniProtKB-KW"/>
</dbReference>
<keyword evidence="2" id="KW-0805">Transcription regulation</keyword>
<gene>
    <name evidence="4" type="ORF">D8674_030310</name>
</gene>
<protein>
    <submittedName>
        <fullName evidence="4">Uncharacterized protein</fullName>
    </submittedName>
</protein>
<reference evidence="4 5" key="1">
    <citation type="submission" date="2019-09" db="EMBL/GenBank/DDBJ databases">
        <authorList>
            <person name="Ou C."/>
        </authorList>
    </citation>
    <scope>NUCLEOTIDE SEQUENCE [LARGE SCALE GENOMIC DNA]</scope>
    <source>
        <strain evidence="4">S2</strain>
        <tissue evidence="4">Leaf</tissue>
    </source>
</reference>
<comment type="caution">
    <text evidence="4">The sequence shown here is derived from an EMBL/GenBank/DDBJ whole genome shotgun (WGS) entry which is preliminary data.</text>
</comment>
<keyword evidence="5" id="KW-1185">Reference proteome</keyword>
<sequence length="395" mass="44672">MAALFNLKAGRLGYSLFSKTTRFVVGDVKPSHFTLQNQILCRRFTSEISENHHDFTVNYLINSCGLSPQGAISASKRVKLRSPERADSVLSFLRSHGVSATQISKIVRSCPGLLNWNPEKTLLPKLEFFISLGVSREDLAKTLAYETHILATSLEKRILPTCQFLRNLLSEKNFVVLLKNGGLRIFSEGHSKNVAPNIEILREFGMPQSCISLLLAYFPRSLTQKPENFAKVVDEVKQMGFDMEKSRSVAAIKALSSGNSKSIWSRNCEAYKRWGWSEDDVLSTFKRFPPCMTKSEKKIMQVMEFLVNKMGWPARVIAKYPAIVSLSLEERIIPRCSVVKVLMLKGLIKEVENVSLYSVMLPAEKFFLAKYVTGYIDEVPQLLRVYQGKVKVEDV</sequence>
<dbReference type="FunFam" id="1.25.70.10:FF:000001">
    <property type="entry name" value="Mitochondrial transcription termination factor-like"/>
    <property type="match status" value="1"/>
</dbReference>
<reference evidence="5" key="2">
    <citation type="submission" date="2019-10" db="EMBL/GenBank/DDBJ databases">
        <title>A de novo genome assembly of a pear dwarfing rootstock.</title>
        <authorList>
            <person name="Wang F."/>
            <person name="Wang J."/>
            <person name="Li S."/>
            <person name="Zhang Y."/>
            <person name="Fang M."/>
            <person name="Ma L."/>
            <person name="Zhao Y."/>
            <person name="Jiang S."/>
        </authorList>
    </citation>
    <scope>NUCLEOTIDE SEQUENCE [LARGE SCALE GENOMIC DNA]</scope>
</reference>
<comment type="similarity">
    <text evidence="1">Belongs to the mTERF family.</text>
</comment>
<dbReference type="PANTHER" id="PTHR13068">
    <property type="entry name" value="CGI-12 PROTEIN-RELATED"/>
    <property type="match status" value="1"/>
</dbReference>